<dbReference type="AlphaFoldDB" id="A0A445HKA0"/>
<accession>A0A445HKA0</accession>
<keyword evidence="3" id="KW-1185">Reference proteome</keyword>
<organism evidence="2 3">
    <name type="scientific">Glycine soja</name>
    <name type="common">Wild soybean</name>
    <dbReference type="NCBI Taxonomy" id="3848"/>
    <lineage>
        <taxon>Eukaryota</taxon>
        <taxon>Viridiplantae</taxon>
        <taxon>Streptophyta</taxon>
        <taxon>Embryophyta</taxon>
        <taxon>Tracheophyta</taxon>
        <taxon>Spermatophyta</taxon>
        <taxon>Magnoliopsida</taxon>
        <taxon>eudicotyledons</taxon>
        <taxon>Gunneridae</taxon>
        <taxon>Pentapetalae</taxon>
        <taxon>rosids</taxon>
        <taxon>fabids</taxon>
        <taxon>Fabales</taxon>
        <taxon>Fabaceae</taxon>
        <taxon>Papilionoideae</taxon>
        <taxon>50 kb inversion clade</taxon>
        <taxon>NPAAA clade</taxon>
        <taxon>indigoferoid/millettioid clade</taxon>
        <taxon>Phaseoleae</taxon>
        <taxon>Glycine</taxon>
        <taxon>Glycine subgen. Soja</taxon>
    </lineage>
</organism>
<dbReference type="PANTHER" id="PTHR33070:SF129">
    <property type="entry name" value="DUF241 DOMAIN PROTEIN"/>
    <property type="match status" value="1"/>
</dbReference>
<dbReference type="Pfam" id="PF03087">
    <property type="entry name" value="BPS1"/>
    <property type="match status" value="1"/>
</dbReference>
<dbReference type="GO" id="GO:0048367">
    <property type="term" value="P:shoot system development"/>
    <property type="evidence" value="ECO:0007669"/>
    <property type="project" value="InterPro"/>
</dbReference>
<dbReference type="EMBL" id="QZWG01000012">
    <property type="protein sequence ID" value="RZB74197.1"/>
    <property type="molecule type" value="Genomic_DNA"/>
</dbReference>
<evidence type="ECO:0000313" key="2">
    <source>
        <dbReference type="EMBL" id="RZB74197.1"/>
    </source>
</evidence>
<gene>
    <name evidence="2" type="ORF">D0Y65_033325</name>
</gene>
<feature type="region of interest" description="Disordered" evidence="1">
    <location>
        <begin position="1"/>
        <end position="20"/>
    </location>
</feature>
<dbReference type="PANTHER" id="PTHR33070">
    <property type="entry name" value="OS06G0725500 PROTEIN"/>
    <property type="match status" value="1"/>
</dbReference>
<dbReference type="GO" id="GO:0048364">
    <property type="term" value="P:root development"/>
    <property type="evidence" value="ECO:0007669"/>
    <property type="project" value="InterPro"/>
</dbReference>
<dbReference type="Proteomes" id="UP000289340">
    <property type="component" value="Chromosome 12"/>
</dbReference>
<sequence>MAAIENKTQSSLHLRSNSLPSATHPLVSQFEEHLQRLRGSEDTSSLSSSSVCHKLNDMLDLHDYTDKLLQLPIEQVLAQEFIPRKKNNETGFTVEVAKYLVVRKKMKKKIRKVLENLKQKDNNTSPMLSFLNEAEAITLSSLEQLLRFISGPKGHSKQSRWSAISKLMQPKRVICDCDPQESNTNQFEKVDAALQSLISHKPSSENFHSHMENLELCIQDLEIGVDCLSRKLIRNRVSLLNIVNH</sequence>
<reference evidence="2 3" key="1">
    <citation type="submission" date="2018-09" db="EMBL/GenBank/DDBJ databases">
        <title>A high-quality reference genome of wild soybean provides a powerful tool to mine soybean genomes.</title>
        <authorList>
            <person name="Xie M."/>
            <person name="Chung C.Y.L."/>
            <person name="Li M.-W."/>
            <person name="Wong F.-L."/>
            <person name="Chan T.-F."/>
            <person name="Lam H.-M."/>
        </authorList>
    </citation>
    <scope>NUCLEOTIDE SEQUENCE [LARGE SCALE GENOMIC DNA]</scope>
    <source>
        <strain evidence="3">cv. W05</strain>
        <tissue evidence="2">Hypocotyl of etiolated seedlings</tissue>
    </source>
</reference>
<dbReference type="InterPro" id="IPR004320">
    <property type="entry name" value="BPS1_pln"/>
</dbReference>
<evidence type="ECO:0000313" key="3">
    <source>
        <dbReference type="Proteomes" id="UP000289340"/>
    </source>
</evidence>
<protein>
    <submittedName>
        <fullName evidence="2">Uncharacterized protein</fullName>
    </submittedName>
</protein>
<evidence type="ECO:0000256" key="1">
    <source>
        <dbReference type="SAM" id="MobiDB-lite"/>
    </source>
</evidence>
<proteinExistence type="predicted"/>
<comment type="caution">
    <text evidence="2">The sequence shown here is derived from an EMBL/GenBank/DDBJ whole genome shotgun (WGS) entry which is preliminary data.</text>
</comment>
<name>A0A445HKA0_GLYSO</name>